<dbReference type="EMBL" id="CP011507">
    <property type="protein sequence ID" value="AKS08495.1"/>
    <property type="molecule type" value="Genomic_DNA"/>
</dbReference>
<protein>
    <submittedName>
        <fullName evidence="1">Uncharacterized protein</fullName>
    </submittedName>
</protein>
<gene>
    <name evidence="1" type="ORF">AA957_20960</name>
</gene>
<dbReference type="AlphaFoldDB" id="A0A0H5AFV3"/>
<sequence>MQSIQAFPLPLVAFLGHALWVSGAKKPTRDGPDIFPFQVLYSPTPDITGIFHRRRETAGEKKPHGCRVRRAALVEAFLRRRVERVGGRVEVVKLPRLFILFQW</sequence>
<evidence type="ECO:0000313" key="2">
    <source>
        <dbReference type="Proteomes" id="UP000036608"/>
    </source>
</evidence>
<evidence type="ECO:0000313" key="1">
    <source>
        <dbReference type="EMBL" id="AKS08495.1"/>
    </source>
</evidence>
<organism evidence="1 2">
    <name type="scientific">Pseudomonas trivialis</name>
    <dbReference type="NCBI Taxonomy" id="200450"/>
    <lineage>
        <taxon>Bacteria</taxon>
        <taxon>Pseudomonadati</taxon>
        <taxon>Pseudomonadota</taxon>
        <taxon>Gammaproteobacteria</taxon>
        <taxon>Pseudomonadales</taxon>
        <taxon>Pseudomonadaceae</taxon>
        <taxon>Pseudomonas</taxon>
    </lineage>
</organism>
<reference evidence="1 2" key="1">
    <citation type="journal article" date="2015" name="Genome Announc.">
        <title>Complete Genome Sequence of the Rhizobacterium Pseudomonas trivialis Strain IHBB745 with Multiple Plant Growth-Promoting Activities and Tolerance to Desiccation and Alkalinity.</title>
        <authorList>
            <person name="Gulati A."/>
            <person name="Swarnkar M.K."/>
            <person name="Vyas P."/>
            <person name="Rahi P."/>
            <person name="Thakur R."/>
            <person name="Thakur N."/>
            <person name="Singh A.K."/>
        </authorList>
    </citation>
    <scope>NUCLEOTIDE SEQUENCE [LARGE SCALE GENOMIC DNA]</scope>
    <source>
        <strain evidence="2">745</strain>
    </source>
</reference>
<accession>A0A0H5AFV3</accession>
<dbReference type="KEGG" id="ptv:AA957_20960"/>
<dbReference type="Proteomes" id="UP000036608">
    <property type="component" value="Chromosome"/>
</dbReference>
<name>A0A0H5AFV3_9PSED</name>
<proteinExistence type="predicted"/>
<reference evidence="2" key="2">
    <citation type="submission" date="2015-05" db="EMBL/GenBank/DDBJ databases">
        <authorList>
            <person name="Swarnkar M.K."/>
            <person name="Vyas P."/>
            <person name="Rahi P."/>
            <person name="Thakur R."/>
            <person name="Thakur N."/>
            <person name="Singh A.K."/>
            <person name="Gulati A."/>
        </authorList>
    </citation>
    <scope>NUCLEOTIDE SEQUENCE [LARGE SCALE GENOMIC DNA]</scope>
    <source>
        <strain evidence="2">745</strain>
    </source>
</reference>
<dbReference type="PATRIC" id="fig|200450.3.peg.4303"/>